<organism evidence="4">
    <name type="scientific">Companilactobacillus formosensis</name>
    <dbReference type="NCBI Taxonomy" id="1617889"/>
    <lineage>
        <taxon>Bacteria</taxon>
        <taxon>Bacillati</taxon>
        <taxon>Bacillota</taxon>
        <taxon>Bacilli</taxon>
        <taxon>Lactobacillales</taxon>
        <taxon>Lactobacillaceae</taxon>
        <taxon>Companilactobacillus</taxon>
    </lineage>
</organism>
<evidence type="ECO:0000256" key="1">
    <source>
        <dbReference type="ARBA" id="ARBA00023002"/>
    </source>
</evidence>
<evidence type="ECO:0000256" key="2">
    <source>
        <dbReference type="ARBA" id="ARBA00023445"/>
    </source>
</evidence>
<dbReference type="Pfam" id="PF01370">
    <property type="entry name" value="Epimerase"/>
    <property type="match status" value="1"/>
</dbReference>
<feature type="domain" description="NAD-dependent epimerase/dehydratase" evidence="3">
    <location>
        <begin position="5"/>
        <end position="244"/>
    </location>
</feature>
<keyword evidence="1" id="KW-0560">Oxidoreductase</keyword>
<dbReference type="PANTHER" id="PTHR10366">
    <property type="entry name" value="NAD DEPENDENT EPIMERASE/DEHYDRATASE"/>
    <property type="match status" value="1"/>
</dbReference>
<protein>
    <submittedName>
        <fullName evidence="4">Aldehyde reductase</fullName>
    </submittedName>
</protein>
<sequence length="343" mass="38145">MMKKVLVTGGSGFLGLHILFQLLQKNYQVTTTIRSEKSKKRVLDTLMANVSTNLNRLSFVKADLSADDNWSEAMSGQDYVLSVASPVFFGKIKNESEAIKPATEGIMRILKFAQAAQVKKVVMTSNFGAVGFSKKAGPGVVTTENDWTDVNMPGLSVYEKSKLIAERTAWKYIRRPDVDLEFTTVNPVAIYGPSLNDHVSGSFGLLENILSKKAIVDLPLNVIDVRDVADIHIRAMENPQANGHRFIATDDGQITLRQIADLIRKNRPELADLLSTKVIPQRLIKIMAIFSKRAREGQVMLTMNRNVSNESARDILGWKPLTNNEETILMAVDAMEKNKLIEP</sequence>
<dbReference type="InterPro" id="IPR036291">
    <property type="entry name" value="NAD(P)-bd_dom_sf"/>
</dbReference>
<dbReference type="AlphaFoldDB" id="A0A2P4R7X9"/>
<evidence type="ECO:0000313" key="4">
    <source>
        <dbReference type="EMBL" id="POH37330.1"/>
    </source>
</evidence>
<accession>A0A2P4R7X9</accession>
<dbReference type="InterPro" id="IPR050425">
    <property type="entry name" value="NAD(P)_dehydrat-like"/>
</dbReference>
<dbReference type="GO" id="GO:0016616">
    <property type="term" value="F:oxidoreductase activity, acting on the CH-OH group of donors, NAD or NADP as acceptor"/>
    <property type="evidence" value="ECO:0007669"/>
    <property type="project" value="TreeGrafter"/>
</dbReference>
<comment type="caution">
    <text evidence="4">The sequence shown here is derived from an EMBL/GenBank/DDBJ whole genome shotgun (WGS) entry which is preliminary data.</text>
</comment>
<dbReference type="EMBL" id="PPWZ01000022">
    <property type="protein sequence ID" value="POH37330.1"/>
    <property type="molecule type" value="Genomic_DNA"/>
</dbReference>
<dbReference type="FunFam" id="3.40.50.720:FF:000336">
    <property type="entry name" value="Aldehyde reductase"/>
    <property type="match status" value="1"/>
</dbReference>
<dbReference type="Gene3D" id="3.40.50.720">
    <property type="entry name" value="NAD(P)-binding Rossmann-like Domain"/>
    <property type="match status" value="1"/>
</dbReference>
<reference evidence="4" key="1">
    <citation type="submission" date="2018-01" db="EMBL/GenBank/DDBJ databases">
        <title>Genome sequnecing of Lactobacillus formosensis KACC 18721.</title>
        <authorList>
            <person name="Kim S.-J."/>
            <person name="Heo J."/>
        </authorList>
    </citation>
    <scope>NUCLEOTIDE SEQUENCE</scope>
    <source>
        <strain evidence="4">KACC 18721</strain>
    </source>
</reference>
<comment type="similarity">
    <text evidence="2">Belongs to the NAD(P)-dependent epimerase/dehydratase family. Dihydroflavonol-4-reductase subfamily.</text>
</comment>
<dbReference type="SUPFAM" id="SSF51735">
    <property type="entry name" value="NAD(P)-binding Rossmann-fold domains"/>
    <property type="match status" value="1"/>
</dbReference>
<name>A0A2P4R7X9_9LACO</name>
<dbReference type="PANTHER" id="PTHR10366:SF564">
    <property type="entry name" value="STEROL-4-ALPHA-CARBOXYLATE 3-DEHYDROGENASE, DECARBOXYLATING"/>
    <property type="match status" value="1"/>
</dbReference>
<dbReference type="InterPro" id="IPR001509">
    <property type="entry name" value="Epimerase_deHydtase"/>
</dbReference>
<evidence type="ECO:0000259" key="3">
    <source>
        <dbReference type="Pfam" id="PF01370"/>
    </source>
</evidence>
<gene>
    <name evidence="4" type="ORF">C2R26_03665</name>
</gene>
<proteinExistence type="inferred from homology"/>